<evidence type="ECO:0000313" key="10">
    <source>
        <dbReference type="Proteomes" id="UP001596549"/>
    </source>
</evidence>
<dbReference type="Pfam" id="PF00082">
    <property type="entry name" value="Peptidase_S8"/>
    <property type="match status" value="1"/>
</dbReference>
<organism evidence="9 10">
    <name type="scientific">Fictibacillus iocasae</name>
    <dbReference type="NCBI Taxonomy" id="2715437"/>
    <lineage>
        <taxon>Bacteria</taxon>
        <taxon>Bacillati</taxon>
        <taxon>Bacillota</taxon>
        <taxon>Bacilli</taxon>
        <taxon>Bacillales</taxon>
        <taxon>Fictibacillaceae</taxon>
        <taxon>Fictibacillus</taxon>
    </lineage>
</organism>
<dbReference type="Proteomes" id="UP001596549">
    <property type="component" value="Unassembled WGS sequence"/>
</dbReference>
<evidence type="ECO:0000256" key="6">
    <source>
        <dbReference type="SAM" id="MobiDB-lite"/>
    </source>
</evidence>
<keyword evidence="10" id="KW-1185">Reference proteome</keyword>
<dbReference type="InterPro" id="IPR015500">
    <property type="entry name" value="Peptidase_S8_subtilisin-rel"/>
</dbReference>
<protein>
    <submittedName>
        <fullName evidence="9">S8 family serine peptidase</fullName>
    </submittedName>
</protein>
<dbReference type="InterPro" id="IPR018247">
    <property type="entry name" value="EF_Hand_1_Ca_BS"/>
</dbReference>
<feature type="region of interest" description="Disordered" evidence="6">
    <location>
        <begin position="715"/>
        <end position="739"/>
    </location>
</feature>
<evidence type="ECO:0000313" key="9">
    <source>
        <dbReference type="EMBL" id="MFC7371400.1"/>
    </source>
</evidence>
<evidence type="ECO:0000256" key="3">
    <source>
        <dbReference type="ARBA" id="ARBA00022801"/>
    </source>
</evidence>
<dbReference type="Gene3D" id="3.40.50.200">
    <property type="entry name" value="Peptidase S8/S53 domain"/>
    <property type="match status" value="1"/>
</dbReference>
<dbReference type="Gene3D" id="2.60.120.380">
    <property type="match status" value="2"/>
</dbReference>
<dbReference type="EMBL" id="JBHTCP010000013">
    <property type="protein sequence ID" value="MFC7371400.1"/>
    <property type="molecule type" value="Genomic_DNA"/>
</dbReference>
<feature type="signal peptide" evidence="7">
    <location>
        <begin position="1"/>
        <end position="24"/>
    </location>
</feature>
<reference evidence="10" key="1">
    <citation type="journal article" date="2019" name="Int. J. Syst. Evol. Microbiol.">
        <title>The Global Catalogue of Microorganisms (GCM) 10K type strain sequencing project: providing services to taxonomists for standard genome sequencing and annotation.</title>
        <authorList>
            <consortium name="The Broad Institute Genomics Platform"/>
            <consortium name="The Broad Institute Genome Sequencing Center for Infectious Disease"/>
            <person name="Wu L."/>
            <person name="Ma J."/>
        </authorList>
    </citation>
    <scope>NUCLEOTIDE SEQUENCE [LARGE SCALE GENOMIC DNA]</scope>
    <source>
        <strain evidence="10">NBRC 106396</strain>
    </source>
</reference>
<feature type="active site" description="Charge relay system" evidence="5">
    <location>
        <position position="162"/>
    </location>
</feature>
<evidence type="ECO:0000256" key="7">
    <source>
        <dbReference type="SAM" id="SignalP"/>
    </source>
</evidence>
<keyword evidence="7" id="KW-0732">Signal</keyword>
<sequence length="1144" mass="125577">MKWLKVSAVLGLSISMWSGPTASAFTGSGLPSALNTRDFHPLGHNVYTPEKKNAQLETDKIVLKLEKSLTSADYYKSGTKLIRSVPELGYAVVQVKDKKGFGKAIAYFQKSTKVLSAAPSVSYLPQATPDPKVSKQYFLNTLQVDEAHKLAGTKKVKVAVIDQGIDRKHPEIDSKVIEAINVADPMNAPMPDFHGTHVGGIIAGEKGNGVGGYGVSQNAELISIDVFDRGWGASDYIVAEGILEAVNQGAKVINMSLGFSRPSPILEEAVNAALAKNVTVVASAGNRGNNTPNYPASYEGVISVGSTNDKNALSSFSSYGTAVDVVAPGEDIYAPLYDYEWKSTFYNLSGTSMSAPMVSGLASQLLAKHPSLKPSEVEYIIEHTAKDLGSAGYDTSYAHGLIQPVAALKFDPKKIPAAVKNPANDAEILKSAESLTFTGMSTEKKNYFAKASQMHWYKFPVTEGDYIQTQLIGAANYDYKYDARVFGENQSYSVSINRHQDDHSEAGLLKAPFTGVMVIGVKDANGNYDDSTGKKSSYTLKIDKTKTPPKDENTAENMKKVDALPFDYSSETLFGGEKGDQDYYELSVKEPQLVKVATKGVPGVNTGIRVYMKSEEMPPEGEGKGVITEKGDEPEGEEGGSSLEEPMFMSNSNGSGDGEVLTFPAMPDVTYYVEITNQEFFSGNFFEEMFFERKEESKPEQSLLPYELSITSKVISGDEDGLSAHNGDEEEEDREEDSETRFVEHVIEQSTPYEVGGSASGYIQTPDDADHFKFTSGEAGVYEFNFGDAGLPMAMILKAKEVQDEDGKLYKYFEPVSYNFDFTYSGIELKKKMVAGLEKNTQYVLRIMQNEMDSNVSFDPYSFTSKLSYANVADSYEPNNDLKLPVKALPSTWSVKGNFASAGDYDPYYFKAKEDGIIEASLKKDEVTSTLLKKYPAELLADYVGLISVVEDVNQNQKIDEEEFGTLKFFSKNYYTGTTRGSFKAKKGKGYFVVAEGWMQNSSNLSLLPYTLKLQSVNKKDEDAGSVVQRNKPSKPLSLKKVNSTRSEFSGYLNAGKTGGDEDWIQYKTVRPMKAKITLDVPLDLDGVITVYQNGRAIASSDHYVDGDDEVLYVNFKYGTYYIEVKDRFGKASTTPYKLTVSKQ</sequence>
<feature type="chain" id="PRO_5046321941" evidence="7">
    <location>
        <begin position="25"/>
        <end position="1144"/>
    </location>
</feature>
<proteinExistence type="inferred from homology"/>
<feature type="compositionally biased region" description="Acidic residues" evidence="6">
    <location>
        <begin position="728"/>
        <end position="738"/>
    </location>
</feature>
<keyword evidence="2 5" id="KW-0645">Protease</keyword>
<dbReference type="PANTHER" id="PTHR43806:SF11">
    <property type="entry name" value="CEREVISIN-RELATED"/>
    <property type="match status" value="1"/>
</dbReference>
<keyword evidence="3 5" id="KW-0378">Hydrolase</keyword>
<dbReference type="InterPro" id="IPR036852">
    <property type="entry name" value="Peptidase_S8/S53_dom_sf"/>
</dbReference>
<evidence type="ECO:0000256" key="1">
    <source>
        <dbReference type="ARBA" id="ARBA00011073"/>
    </source>
</evidence>
<accession>A0ABW2NPR4</accession>
<dbReference type="InterPro" id="IPR023828">
    <property type="entry name" value="Peptidase_S8_Ser-AS"/>
</dbReference>
<evidence type="ECO:0000256" key="4">
    <source>
        <dbReference type="ARBA" id="ARBA00022825"/>
    </source>
</evidence>
<dbReference type="PROSITE" id="PS00018">
    <property type="entry name" value="EF_HAND_1"/>
    <property type="match status" value="1"/>
</dbReference>
<comment type="similarity">
    <text evidence="1 5">Belongs to the peptidase S8 family.</text>
</comment>
<feature type="compositionally biased region" description="Basic and acidic residues" evidence="6">
    <location>
        <begin position="616"/>
        <end position="633"/>
    </location>
</feature>
<dbReference type="PROSITE" id="PS00138">
    <property type="entry name" value="SUBTILASE_SER"/>
    <property type="match status" value="1"/>
</dbReference>
<dbReference type="PROSITE" id="PS00137">
    <property type="entry name" value="SUBTILASE_HIS"/>
    <property type="match status" value="1"/>
</dbReference>
<evidence type="ECO:0000256" key="2">
    <source>
        <dbReference type="ARBA" id="ARBA00022670"/>
    </source>
</evidence>
<gene>
    <name evidence="9" type="ORF">ACFQPF_06910</name>
</gene>
<dbReference type="PROSITE" id="PS51892">
    <property type="entry name" value="SUBTILASE"/>
    <property type="match status" value="1"/>
</dbReference>
<evidence type="ECO:0000256" key="5">
    <source>
        <dbReference type="PROSITE-ProRule" id="PRU01240"/>
    </source>
</evidence>
<dbReference type="PRINTS" id="PR00723">
    <property type="entry name" value="SUBTILISIN"/>
</dbReference>
<feature type="active site" description="Charge relay system" evidence="5">
    <location>
        <position position="352"/>
    </location>
</feature>
<keyword evidence="4 5" id="KW-0720">Serine protease</keyword>
<feature type="region of interest" description="Disordered" evidence="6">
    <location>
        <begin position="616"/>
        <end position="644"/>
    </location>
</feature>
<dbReference type="InterPro" id="IPR050131">
    <property type="entry name" value="Peptidase_S8_subtilisin-like"/>
</dbReference>
<dbReference type="InterPro" id="IPR000209">
    <property type="entry name" value="Peptidase_S8/S53_dom"/>
</dbReference>
<comment type="caution">
    <text evidence="9">The sequence shown here is derived from an EMBL/GenBank/DDBJ whole genome shotgun (WGS) entry which is preliminary data.</text>
</comment>
<dbReference type="RefSeq" id="WP_379747933.1">
    <property type="nucleotide sequence ID" value="NZ_JBHTCP010000013.1"/>
</dbReference>
<feature type="domain" description="Peptidase S8/S53" evidence="8">
    <location>
        <begin position="154"/>
        <end position="400"/>
    </location>
</feature>
<dbReference type="PANTHER" id="PTHR43806">
    <property type="entry name" value="PEPTIDASE S8"/>
    <property type="match status" value="1"/>
</dbReference>
<dbReference type="SUPFAM" id="SSF52743">
    <property type="entry name" value="Subtilisin-like"/>
    <property type="match status" value="1"/>
</dbReference>
<feature type="active site" description="Charge relay system" evidence="5">
    <location>
        <position position="194"/>
    </location>
</feature>
<name>A0ABW2NPR4_9BACL</name>
<evidence type="ECO:0000259" key="8">
    <source>
        <dbReference type="Pfam" id="PF00082"/>
    </source>
</evidence>
<dbReference type="InterPro" id="IPR022398">
    <property type="entry name" value="Peptidase_S8_His-AS"/>
</dbReference>